<feature type="chain" id="PRO_5018746096" evidence="2">
    <location>
        <begin position="27"/>
        <end position="140"/>
    </location>
</feature>
<evidence type="ECO:0000313" key="3">
    <source>
        <dbReference type="EMBL" id="RVT82905.1"/>
    </source>
</evidence>
<accession>A0A3S3T415</accession>
<sequence length="140" mass="14296">MKALRFLLLSLTVVSASLVPQVPSQASELVKLGRLLVTGKRAPAAPVVPPTVVSDEAKPAAPVARPNAEASERSSAAPRATEVMQEAREGSASPSAAERPSTLEPKSLDRGSVGGGGSVSSSGERAGLIGFSLRSWLRGV</sequence>
<name>A0A3S3T415_9BURK</name>
<dbReference type="RefSeq" id="WP_127683886.1">
    <property type="nucleotide sequence ID" value="NZ_SACM01000005.1"/>
</dbReference>
<comment type="caution">
    <text evidence="3">The sequence shown here is derived from an EMBL/GenBank/DDBJ whole genome shotgun (WGS) entry which is preliminary data.</text>
</comment>
<feature type="signal peptide" evidence="2">
    <location>
        <begin position="1"/>
        <end position="26"/>
    </location>
</feature>
<dbReference type="EMBL" id="SACM01000005">
    <property type="protein sequence ID" value="RVT82905.1"/>
    <property type="molecule type" value="Genomic_DNA"/>
</dbReference>
<dbReference type="Proteomes" id="UP000288587">
    <property type="component" value="Unassembled WGS sequence"/>
</dbReference>
<organism evidence="3 4">
    <name type="scientific">Inhella crocodyli</name>
    <dbReference type="NCBI Taxonomy" id="2499851"/>
    <lineage>
        <taxon>Bacteria</taxon>
        <taxon>Pseudomonadati</taxon>
        <taxon>Pseudomonadota</taxon>
        <taxon>Betaproteobacteria</taxon>
        <taxon>Burkholderiales</taxon>
        <taxon>Sphaerotilaceae</taxon>
        <taxon>Inhella</taxon>
    </lineage>
</organism>
<protein>
    <submittedName>
        <fullName evidence="3">Uncharacterized protein</fullName>
    </submittedName>
</protein>
<evidence type="ECO:0000256" key="2">
    <source>
        <dbReference type="SAM" id="SignalP"/>
    </source>
</evidence>
<reference evidence="3 4" key="1">
    <citation type="submission" date="2019-01" db="EMBL/GenBank/DDBJ databases">
        <authorList>
            <person name="Chen W.-M."/>
        </authorList>
    </citation>
    <scope>NUCLEOTIDE SEQUENCE [LARGE SCALE GENOMIC DNA]</scope>
    <source>
        <strain evidence="3 4">CCP-18</strain>
    </source>
</reference>
<dbReference type="AlphaFoldDB" id="A0A3S3T415"/>
<gene>
    <name evidence="3" type="ORF">EOD73_15160</name>
</gene>
<keyword evidence="4" id="KW-1185">Reference proteome</keyword>
<proteinExistence type="predicted"/>
<feature type="region of interest" description="Disordered" evidence="1">
    <location>
        <begin position="45"/>
        <end position="124"/>
    </location>
</feature>
<evidence type="ECO:0000256" key="1">
    <source>
        <dbReference type="SAM" id="MobiDB-lite"/>
    </source>
</evidence>
<evidence type="ECO:0000313" key="4">
    <source>
        <dbReference type="Proteomes" id="UP000288587"/>
    </source>
</evidence>
<feature type="compositionally biased region" description="Low complexity" evidence="1">
    <location>
        <begin position="64"/>
        <end position="80"/>
    </location>
</feature>
<keyword evidence="2" id="KW-0732">Signal</keyword>